<comment type="similarity">
    <text evidence="2 10">Belongs to the cytidylate kinase family. Type 2 subfamily.</text>
</comment>
<dbReference type="Gene3D" id="3.40.50.300">
    <property type="entry name" value="P-loop containing nucleotide triphosphate hydrolases"/>
    <property type="match status" value="1"/>
</dbReference>
<evidence type="ECO:0000313" key="14">
    <source>
        <dbReference type="Proteomes" id="UP001060771"/>
    </source>
</evidence>
<keyword evidence="4 10" id="KW-0808">Transferase</keyword>
<reference evidence="14" key="3">
    <citation type="submission" date="2022-09" db="EMBL/GenBank/DDBJ databases">
        <title>Complete genome sequence of Vulcanisaeta souniana.</title>
        <authorList>
            <person name="Kato S."/>
            <person name="Itoh T."/>
            <person name="Ohkuma M."/>
        </authorList>
    </citation>
    <scope>NUCLEOTIDE SEQUENCE [LARGE SCALE GENOMIC DNA]</scope>
    <source>
        <strain evidence="14">JCM 11219</strain>
    </source>
</reference>
<sequence length="199" mass="22154">MLGAGLEDCGKAFIDVTSMGVVAVSGQAASGKTTVARKLASKLNYRFVSIGELFRKIAVERNVSLVELHRIAESDFSIDKAVDEESIREARKGNVVIEGHLAAWLLRDLADVRIYLKADTKVRAQRLSARDGKPATEAISEIRIREESNRRRYLTIYGIDINDLSPFDLVIDTTYIDADQVVDLVYKYVYSVLQNKGSL</sequence>
<organism evidence="12 13">
    <name type="scientific">Vulcanisaeta souniana JCM 11219</name>
    <dbReference type="NCBI Taxonomy" id="1293586"/>
    <lineage>
        <taxon>Archaea</taxon>
        <taxon>Thermoproteota</taxon>
        <taxon>Thermoprotei</taxon>
        <taxon>Thermoproteales</taxon>
        <taxon>Thermoproteaceae</taxon>
        <taxon>Vulcanisaeta</taxon>
    </lineage>
</organism>
<comment type="subcellular location">
    <subcellularLocation>
        <location evidence="1 10">Cytoplasm</location>
    </subcellularLocation>
</comment>
<keyword evidence="6 10" id="KW-0418">Kinase</keyword>
<dbReference type="GO" id="GO:0005524">
    <property type="term" value="F:ATP binding"/>
    <property type="evidence" value="ECO:0007669"/>
    <property type="project" value="UniProtKB-UniRule"/>
</dbReference>
<evidence type="ECO:0000256" key="1">
    <source>
        <dbReference type="ARBA" id="ARBA00004496"/>
    </source>
</evidence>
<dbReference type="EMBL" id="AP026830">
    <property type="protein sequence ID" value="BDR92291.1"/>
    <property type="molecule type" value="Genomic_DNA"/>
</dbReference>
<evidence type="ECO:0000313" key="13">
    <source>
        <dbReference type="Proteomes" id="UP000657075"/>
    </source>
</evidence>
<evidence type="ECO:0000256" key="5">
    <source>
        <dbReference type="ARBA" id="ARBA00022741"/>
    </source>
</evidence>
<name>A0A830EDG3_9CREN</name>
<evidence type="ECO:0000256" key="4">
    <source>
        <dbReference type="ARBA" id="ARBA00022679"/>
    </source>
</evidence>
<reference evidence="11" key="4">
    <citation type="journal article" date="2023" name="Microbiol. Resour. Announc.">
        <title>Complete Genome Sequence of Vulcanisaeta souniana Strain IC-059, a Hyperthermophilic Archaeon Isolated from Hot Spring Water in Japan.</title>
        <authorList>
            <person name="Kato S."/>
            <person name="Itoh T."/>
            <person name="Wu L."/>
            <person name="Ma J."/>
            <person name="Ohkuma M."/>
        </authorList>
    </citation>
    <scope>NUCLEOTIDE SEQUENCE</scope>
    <source>
        <strain evidence="11">JCM 11219</strain>
    </source>
</reference>
<accession>A0A830EDG3</accession>
<evidence type="ECO:0000313" key="11">
    <source>
        <dbReference type="EMBL" id="BDR92291.1"/>
    </source>
</evidence>
<keyword evidence="3 10" id="KW-0963">Cytoplasm</keyword>
<evidence type="ECO:0000256" key="2">
    <source>
        <dbReference type="ARBA" id="ARBA00011005"/>
    </source>
</evidence>
<dbReference type="Proteomes" id="UP001060771">
    <property type="component" value="Chromosome"/>
</dbReference>
<evidence type="ECO:0000256" key="7">
    <source>
        <dbReference type="ARBA" id="ARBA00022840"/>
    </source>
</evidence>
<keyword evidence="7 10" id="KW-0067">ATP-binding</keyword>
<dbReference type="Pfam" id="PF13189">
    <property type="entry name" value="Cytidylate_kin2"/>
    <property type="match status" value="1"/>
</dbReference>
<proteinExistence type="inferred from homology"/>
<evidence type="ECO:0000256" key="3">
    <source>
        <dbReference type="ARBA" id="ARBA00022490"/>
    </source>
</evidence>
<dbReference type="CDD" id="cd02020">
    <property type="entry name" value="CMPK"/>
    <property type="match status" value="1"/>
</dbReference>
<comment type="catalytic activity">
    <reaction evidence="8 10">
        <text>dCMP + ATP = dCDP + ADP</text>
        <dbReference type="Rhea" id="RHEA:25094"/>
        <dbReference type="ChEBI" id="CHEBI:30616"/>
        <dbReference type="ChEBI" id="CHEBI:57566"/>
        <dbReference type="ChEBI" id="CHEBI:58593"/>
        <dbReference type="ChEBI" id="CHEBI:456216"/>
        <dbReference type="EC" id="2.7.4.25"/>
    </reaction>
</comment>
<dbReference type="GO" id="GO:0005737">
    <property type="term" value="C:cytoplasm"/>
    <property type="evidence" value="ECO:0007669"/>
    <property type="project" value="UniProtKB-SubCell"/>
</dbReference>
<dbReference type="SUPFAM" id="SSF52540">
    <property type="entry name" value="P-loop containing nucleoside triphosphate hydrolases"/>
    <property type="match status" value="1"/>
</dbReference>
<comment type="catalytic activity">
    <reaction evidence="9 10">
        <text>CMP + ATP = CDP + ADP</text>
        <dbReference type="Rhea" id="RHEA:11600"/>
        <dbReference type="ChEBI" id="CHEBI:30616"/>
        <dbReference type="ChEBI" id="CHEBI:58069"/>
        <dbReference type="ChEBI" id="CHEBI:60377"/>
        <dbReference type="ChEBI" id="CHEBI:456216"/>
        <dbReference type="EC" id="2.7.4.25"/>
    </reaction>
</comment>
<dbReference type="HAMAP" id="MF_00239">
    <property type="entry name" value="Cytidyl_kinase_type2"/>
    <property type="match status" value="1"/>
</dbReference>
<protein>
    <recommendedName>
        <fullName evidence="10">Cytidylate kinase</fullName>
        <shortName evidence="10">CK</shortName>
        <ecNumber evidence="10">2.7.4.25</ecNumber>
    </recommendedName>
    <alternativeName>
        <fullName evidence="10">Cytidine monophosphate kinase</fullName>
        <shortName evidence="10">CMP kinase</shortName>
    </alternativeName>
</protein>
<evidence type="ECO:0000256" key="9">
    <source>
        <dbReference type="ARBA" id="ARBA00048478"/>
    </source>
</evidence>
<evidence type="ECO:0000313" key="12">
    <source>
        <dbReference type="EMBL" id="GGI74470.1"/>
    </source>
</evidence>
<reference evidence="12" key="2">
    <citation type="submission" date="2020-09" db="EMBL/GenBank/DDBJ databases">
        <authorList>
            <person name="Sun Q."/>
            <person name="Ohkuma M."/>
        </authorList>
    </citation>
    <scope>NUCLEOTIDE SEQUENCE</scope>
    <source>
        <strain evidence="12">JCM 11219</strain>
    </source>
</reference>
<dbReference type="GO" id="GO:0036431">
    <property type="term" value="F:dCMP kinase activity"/>
    <property type="evidence" value="ECO:0007669"/>
    <property type="project" value="InterPro"/>
</dbReference>
<comment type="caution">
    <text evidence="10">Lacks conserved residue(s) required for the propagation of feature annotation.</text>
</comment>
<dbReference type="EMBL" id="BMNM01000003">
    <property type="protein sequence ID" value="GGI74470.1"/>
    <property type="molecule type" value="Genomic_DNA"/>
</dbReference>
<keyword evidence="5 10" id="KW-0547">Nucleotide-binding</keyword>
<reference evidence="12" key="1">
    <citation type="journal article" date="2014" name="Int. J. Syst. Evol. Microbiol.">
        <title>Complete genome sequence of Corynebacterium casei LMG S-19264T (=DSM 44701T), isolated from a smear-ripened cheese.</title>
        <authorList>
            <consortium name="US DOE Joint Genome Institute (JGI-PGF)"/>
            <person name="Walter F."/>
            <person name="Albersmeier A."/>
            <person name="Kalinowski J."/>
            <person name="Ruckert C."/>
        </authorList>
    </citation>
    <scope>NUCLEOTIDE SEQUENCE</scope>
    <source>
        <strain evidence="12">JCM 11219</strain>
    </source>
</reference>
<dbReference type="NCBIfam" id="TIGR02173">
    <property type="entry name" value="cyt_kin_arch"/>
    <property type="match status" value="1"/>
</dbReference>
<dbReference type="InterPro" id="IPR011892">
    <property type="entry name" value="Cyt_kin_arch"/>
</dbReference>
<dbReference type="InterPro" id="IPR027417">
    <property type="entry name" value="P-loop_NTPase"/>
</dbReference>
<gene>
    <name evidence="10" type="primary">cmk</name>
    <name evidence="12" type="ORF">GCM10007112_09010</name>
    <name evidence="11" type="ORF">Vsou_13840</name>
</gene>
<dbReference type="AlphaFoldDB" id="A0A830EDG3"/>
<dbReference type="GO" id="GO:0006220">
    <property type="term" value="P:pyrimidine nucleotide metabolic process"/>
    <property type="evidence" value="ECO:0007669"/>
    <property type="project" value="UniProtKB-UniRule"/>
</dbReference>
<evidence type="ECO:0000256" key="6">
    <source>
        <dbReference type="ARBA" id="ARBA00022777"/>
    </source>
</evidence>
<dbReference type="InterPro" id="IPR011994">
    <property type="entry name" value="Cytidylate_kinase_dom"/>
</dbReference>
<keyword evidence="14" id="KW-1185">Reference proteome</keyword>
<dbReference type="Proteomes" id="UP000657075">
    <property type="component" value="Unassembled WGS sequence"/>
</dbReference>
<evidence type="ECO:0000256" key="10">
    <source>
        <dbReference type="HAMAP-Rule" id="MF_00239"/>
    </source>
</evidence>
<evidence type="ECO:0000256" key="8">
    <source>
        <dbReference type="ARBA" id="ARBA00047615"/>
    </source>
</evidence>
<dbReference type="EC" id="2.7.4.25" evidence="10"/>